<dbReference type="AlphaFoldDB" id="A0A098VUN1"/>
<comment type="similarity">
    <text evidence="3">Belongs to the UTP5 family.</text>
</comment>
<reference evidence="6 7" key="1">
    <citation type="submission" date="2014-04" db="EMBL/GenBank/DDBJ databases">
        <title>A new species of microsporidia sheds light on the evolution of extreme parasitism.</title>
        <authorList>
            <person name="Haag K.L."/>
            <person name="James T.Y."/>
            <person name="Larsson R."/>
            <person name="Schaer T.M."/>
            <person name="Refardt D."/>
            <person name="Pombert J.-F."/>
            <person name="Ebert D."/>
        </authorList>
    </citation>
    <scope>NUCLEOTIDE SEQUENCE [LARGE SCALE GENOMIC DNA]</scope>
    <source>
        <strain evidence="6 7">UGP3</strain>
        <tissue evidence="6">Spores</tissue>
    </source>
</reference>
<dbReference type="PANTHER" id="PTHR44267">
    <property type="entry name" value="WD REPEAT-CONTAINING PROTEIN 43"/>
    <property type="match status" value="1"/>
</dbReference>
<dbReference type="Pfam" id="PF04003">
    <property type="entry name" value="Utp12"/>
    <property type="match status" value="1"/>
</dbReference>
<feature type="region of interest" description="Disordered" evidence="4">
    <location>
        <begin position="1"/>
        <end position="24"/>
    </location>
</feature>
<dbReference type="GO" id="GO:0005730">
    <property type="term" value="C:nucleolus"/>
    <property type="evidence" value="ECO:0007669"/>
    <property type="project" value="TreeGrafter"/>
</dbReference>
<gene>
    <name evidence="6" type="ORF">DI09_15p360</name>
</gene>
<comment type="subcellular location">
    <subcellularLocation>
        <location evidence="1">Nucleus</location>
    </subcellularLocation>
</comment>
<feature type="compositionally biased region" description="Basic and acidic residues" evidence="4">
    <location>
        <begin position="210"/>
        <end position="222"/>
    </location>
</feature>
<feature type="region of interest" description="Disordered" evidence="4">
    <location>
        <begin position="190"/>
        <end position="259"/>
    </location>
</feature>
<feature type="compositionally biased region" description="Acidic residues" evidence="4">
    <location>
        <begin position="190"/>
        <end position="209"/>
    </location>
</feature>
<dbReference type="RefSeq" id="XP_013238996.1">
    <property type="nucleotide sequence ID" value="XM_013383542.1"/>
</dbReference>
<dbReference type="GeneID" id="25258564"/>
<evidence type="ECO:0000256" key="3">
    <source>
        <dbReference type="ARBA" id="ARBA00038335"/>
    </source>
</evidence>
<feature type="domain" description="Small-subunit processome Utp12" evidence="5">
    <location>
        <begin position="56"/>
        <end position="159"/>
    </location>
</feature>
<evidence type="ECO:0000313" key="7">
    <source>
        <dbReference type="Proteomes" id="UP000029725"/>
    </source>
</evidence>
<dbReference type="InterPro" id="IPR007148">
    <property type="entry name" value="SSU_processome_Utp12"/>
</dbReference>
<evidence type="ECO:0000256" key="1">
    <source>
        <dbReference type="ARBA" id="ARBA00004123"/>
    </source>
</evidence>
<evidence type="ECO:0000256" key="4">
    <source>
        <dbReference type="SAM" id="MobiDB-lite"/>
    </source>
</evidence>
<dbReference type="Proteomes" id="UP000029725">
    <property type="component" value="Unassembled WGS sequence"/>
</dbReference>
<dbReference type="PANTHER" id="PTHR44267:SF1">
    <property type="entry name" value="WD REPEAT-CONTAINING PROTEIN 43"/>
    <property type="match status" value="1"/>
</dbReference>
<evidence type="ECO:0000259" key="5">
    <source>
        <dbReference type="Pfam" id="PF04003"/>
    </source>
</evidence>
<protein>
    <submittedName>
        <fullName evidence="6">U3 snoRNP-associated protein Utp5</fullName>
    </submittedName>
</protein>
<name>A0A098VUN1_9MICR</name>
<sequence>MAKRKRNNSVLPSSPIEGSYLTKDEENPTVPLQNHFGSDKKTLVSTLSQAVHLNDTSMLEMAFSEGLKDPSLIEITVRRLPQALAIPFFKKLGLCIVESPNRLMVYLPWVSALISAHCSIILSTPLLHEQLRSLLETLESRLSSRSELERLSGKLNFLVDRIGMRLEGGLTPQEKEFVPAQVFSERIEDEATEQADLDTEDTEDADSVDGSDRDASDGHSDEGESATTIEEDSDQESEEEQSDASIGEDCSDNASSADD</sequence>
<evidence type="ECO:0000313" key="6">
    <source>
        <dbReference type="EMBL" id="KGG52569.1"/>
    </source>
</evidence>
<organism evidence="6 7">
    <name type="scientific">Mitosporidium daphniae</name>
    <dbReference type="NCBI Taxonomy" id="1485682"/>
    <lineage>
        <taxon>Eukaryota</taxon>
        <taxon>Fungi</taxon>
        <taxon>Fungi incertae sedis</taxon>
        <taxon>Microsporidia</taxon>
        <taxon>Mitosporidium</taxon>
    </lineage>
</organism>
<feature type="compositionally biased region" description="Acidic residues" evidence="4">
    <location>
        <begin position="229"/>
        <end position="242"/>
    </location>
</feature>
<keyword evidence="7" id="KW-1185">Reference proteome</keyword>
<dbReference type="HOGENOM" id="CLU_1073955_0_0_1"/>
<dbReference type="OrthoDB" id="30195at2759"/>
<dbReference type="VEuPathDB" id="MicrosporidiaDB:DI09_15p360"/>
<dbReference type="InterPro" id="IPR052414">
    <property type="entry name" value="U3_snoRNA-assoc_WDR"/>
</dbReference>
<accession>A0A098VUN1</accession>
<comment type="caution">
    <text evidence="6">The sequence shown here is derived from an EMBL/GenBank/DDBJ whole genome shotgun (WGS) entry which is preliminary data.</text>
</comment>
<evidence type="ECO:0000256" key="2">
    <source>
        <dbReference type="ARBA" id="ARBA00023242"/>
    </source>
</evidence>
<keyword evidence="2" id="KW-0539">Nucleus</keyword>
<dbReference type="EMBL" id="JMKJ01000066">
    <property type="protein sequence ID" value="KGG52569.1"/>
    <property type="molecule type" value="Genomic_DNA"/>
</dbReference>
<proteinExistence type="inferred from homology"/>
<dbReference type="GO" id="GO:0000462">
    <property type="term" value="P:maturation of SSU-rRNA from tricistronic rRNA transcript (SSU-rRNA, 5.8S rRNA, LSU-rRNA)"/>
    <property type="evidence" value="ECO:0007669"/>
    <property type="project" value="TreeGrafter"/>
</dbReference>